<dbReference type="AlphaFoldDB" id="A0A2B4SCF8"/>
<name>A0A2B4SCF8_STYPI</name>
<dbReference type="Proteomes" id="UP000225706">
    <property type="component" value="Unassembled WGS sequence"/>
</dbReference>
<dbReference type="EMBL" id="LSMT01000119">
    <property type="protein sequence ID" value="PFX26733.1"/>
    <property type="molecule type" value="Genomic_DNA"/>
</dbReference>
<evidence type="ECO:0000256" key="4">
    <source>
        <dbReference type="ARBA" id="ARBA00023136"/>
    </source>
</evidence>
<keyword evidence="9" id="KW-1185">Reference proteome</keyword>
<proteinExistence type="predicted"/>
<keyword evidence="2 6" id="KW-0812">Transmembrane</keyword>
<evidence type="ECO:0000256" key="5">
    <source>
        <dbReference type="SAM" id="MobiDB-lite"/>
    </source>
</evidence>
<dbReference type="InterPro" id="IPR020846">
    <property type="entry name" value="MFS_dom"/>
</dbReference>
<comment type="subcellular location">
    <subcellularLocation>
        <location evidence="1">Membrane</location>
        <topology evidence="1">Multi-pass membrane protein</topology>
    </subcellularLocation>
</comment>
<dbReference type="PROSITE" id="PS50850">
    <property type="entry name" value="MFS"/>
    <property type="match status" value="1"/>
</dbReference>
<evidence type="ECO:0000256" key="2">
    <source>
        <dbReference type="ARBA" id="ARBA00022692"/>
    </source>
</evidence>
<feature type="transmembrane region" description="Helical" evidence="6">
    <location>
        <begin position="148"/>
        <end position="174"/>
    </location>
</feature>
<dbReference type="SUPFAM" id="SSF103473">
    <property type="entry name" value="MFS general substrate transporter"/>
    <property type="match status" value="2"/>
</dbReference>
<dbReference type="PANTHER" id="PTHR24064">
    <property type="entry name" value="SOLUTE CARRIER FAMILY 22 MEMBER"/>
    <property type="match status" value="1"/>
</dbReference>
<evidence type="ECO:0000256" key="6">
    <source>
        <dbReference type="SAM" id="Phobius"/>
    </source>
</evidence>
<sequence>MSKSKSKDGAFSRIYKKTEFDELLIKLGGWSRFQQIQWVLIFLATIPQAWYTYAPAFAARKPKDRDFFCLDNADIRGKDFCAAWENSTVCRKVGYEVTFSSIVTEWDILCDDAKKYVPLTKTIFYAGKLFGAYFFGWVSDRYGRRTTFLITMLVQFIASLIESFSTNFIMYVILRVPLGVCSGGKEDDLPSLIVVLSMIGKFTISAAYYQIYIHTAELYPTVIRTIGVGFASLCARIGGMAAPYIADSTGFEVAAIVFGVTTFSAGVVTMMLPETRGKPLPDFVGKSSSSSSSEEELVRLEESAEESPTSYTSTV</sequence>
<organism evidence="8 9">
    <name type="scientific">Stylophora pistillata</name>
    <name type="common">Smooth cauliflower coral</name>
    <dbReference type="NCBI Taxonomy" id="50429"/>
    <lineage>
        <taxon>Eukaryota</taxon>
        <taxon>Metazoa</taxon>
        <taxon>Cnidaria</taxon>
        <taxon>Anthozoa</taxon>
        <taxon>Hexacorallia</taxon>
        <taxon>Scleractinia</taxon>
        <taxon>Astrocoeniina</taxon>
        <taxon>Pocilloporidae</taxon>
        <taxon>Stylophora</taxon>
    </lineage>
</organism>
<feature type="transmembrane region" description="Helical" evidence="6">
    <location>
        <begin position="221"/>
        <end position="245"/>
    </location>
</feature>
<feature type="transmembrane region" description="Helical" evidence="6">
    <location>
        <begin position="189"/>
        <end position="209"/>
    </location>
</feature>
<protein>
    <submittedName>
        <fullName evidence="8">Solute carrier family 22 member 5</fullName>
    </submittedName>
</protein>
<dbReference type="InterPro" id="IPR005828">
    <property type="entry name" value="MFS_sugar_transport-like"/>
</dbReference>
<dbReference type="InterPro" id="IPR036259">
    <property type="entry name" value="MFS_trans_sf"/>
</dbReference>
<keyword evidence="3 6" id="KW-1133">Transmembrane helix</keyword>
<reference evidence="9" key="1">
    <citation type="journal article" date="2017" name="bioRxiv">
        <title>Comparative analysis of the genomes of Stylophora pistillata and Acropora digitifera provides evidence for extensive differences between species of corals.</title>
        <authorList>
            <person name="Voolstra C.R."/>
            <person name="Li Y."/>
            <person name="Liew Y.J."/>
            <person name="Baumgarten S."/>
            <person name="Zoccola D."/>
            <person name="Flot J.-F."/>
            <person name="Tambutte S."/>
            <person name="Allemand D."/>
            <person name="Aranda M."/>
        </authorList>
    </citation>
    <scope>NUCLEOTIDE SEQUENCE [LARGE SCALE GENOMIC DNA]</scope>
</reference>
<accession>A0A2B4SCF8</accession>
<dbReference type="Pfam" id="PF00083">
    <property type="entry name" value="Sugar_tr"/>
    <property type="match status" value="1"/>
</dbReference>
<dbReference type="GO" id="GO:0022857">
    <property type="term" value="F:transmembrane transporter activity"/>
    <property type="evidence" value="ECO:0007669"/>
    <property type="project" value="InterPro"/>
</dbReference>
<feature type="region of interest" description="Disordered" evidence="5">
    <location>
        <begin position="279"/>
        <end position="315"/>
    </location>
</feature>
<gene>
    <name evidence="8" type="primary">SLC22A5</name>
    <name evidence="8" type="ORF">AWC38_SpisGene8606</name>
</gene>
<evidence type="ECO:0000256" key="3">
    <source>
        <dbReference type="ARBA" id="ARBA00022989"/>
    </source>
</evidence>
<feature type="transmembrane region" description="Helical" evidence="6">
    <location>
        <begin position="251"/>
        <end position="272"/>
    </location>
</feature>
<feature type="domain" description="Major facilitator superfamily (MFS) profile" evidence="7">
    <location>
        <begin position="40"/>
        <end position="315"/>
    </location>
</feature>
<dbReference type="OrthoDB" id="3936150at2759"/>
<evidence type="ECO:0000313" key="9">
    <source>
        <dbReference type="Proteomes" id="UP000225706"/>
    </source>
</evidence>
<dbReference type="Gene3D" id="1.20.1250.20">
    <property type="entry name" value="MFS general substrate transporter like domains"/>
    <property type="match status" value="2"/>
</dbReference>
<evidence type="ECO:0000259" key="7">
    <source>
        <dbReference type="PROSITE" id="PS50850"/>
    </source>
</evidence>
<dbReference type="GO" id="GO:0016020">
    <property type="term" value="C:membrane"/>
    <property type="evidence" value="ECO:0007669"/>
    <property type="project" value="UniProtKB-SubCell"/>
</dbReference>
<evidence type="ECO:0000256" key="1">
    <source>
        <dbReference type="ARBA" id="ARBA00004141"/>
    </source>
</evidence>
<feature type="transmembrane region" description="Helical" evidence="6">
    <location>
        <begin position="36"/>
        <end position="53"/>
    </location>
</feature>
<evidence type="ECO:0000313" key="8">
    <source>
        <dbReference type="EMBL" id="PFX26733.1"/>
    </source>
</evidence>
<comment type="caution">
    <text evidence="8">The sequence shown here is derived from an EMBL/GenBank/DDBJ whole genome shotgun (WGS) entry which is preliminary data.</text>
</comment>
<keyword evidence="4 6" id="KW-0472">Membrane</keyword>